<gene>
    <name evidence="1" type="ORF">DOZ80_25055</name>
</gene>
<dbReference type="Pfam" id="PF05621">
    <property type="entry name" value="TniB"/>
    <property type="match status" value="1"/>
</dbReference>
<dbReference type="AlphaFoldDB" id="A0A327MQV9"/>
<reference evidence="1 2" key="1">
    <citation type="submission" date="2018-06" db="EMBL/GenBank/DDBJ databases">
        <authorList>
            <person name="Zhirakovskaya E."/>
        </authorList>
    </citation>
    <scope>NUCLEOTIDE SEQUENCE [LARGE SCALE GENOMIC DNA]</scope>
    <source>
        <strain evidence="1 2">LY3</strain>
    </source>
</reference>
<dbReference type="RefSeq" id="WP_111287490.1">
    <property type="nucleotide sequence ID" value="NZ_QLIN01000014.1"/>
</dbReference>
<organism evidence="1 2">
    <name type="scientific">Pseudomonas fluorescens</name>
    <dbReference type="NCBI Taxonomy" id="294"/>
    <lineage>
        <taxon>Bacteria</taxon>
        <taxon>Pseudomonadati</taxon>
        <taxon>Pseudomonadota</taxon>
        <taxon>Gammaproteobacteria</taxon>
        <taxon>Pseudomonadales</taxon>
        <taxon>Pseudomonadaceae</taxon>
        <taxon>Pseudomonas</taxon>
    </lineage>
</organism>
<accession>A0A327MQV9</accession>
<dbReference type="InterPro" id="IPR027417">
    <property type="entry name" value="P-loop_NTPase"/>
</dbReference>
<proteinExistence type="predicted"/>
<name>A0A327MQV9_PSEFL</name>
<evidence type="ECO:0000313" key="2">
    <source>
        <dbReference type="Proteomes" id="UP000249493"/>
    </source>
</evidence>
<protein>
    <recommendedName>
        <fullName evidence="3">AAA+ ATPase domain-containing protein</fullName>
    </recommendedName>
</protein>
<dbReference type="Proteomes" id="UP000249493">
    <property type="component" value="Unassembled WGS sequence"/>
</dbReference>
<evidence type="ECO:0000313" key="1">
    <source>
        <dbReference type="EMBL" id="RAI64743.1"/>
    </source>
</evidence>
<comment type="caution">
    <text evidence="1">The sequence shown here is derived from an EMBL/GenBank/DDBJ whole genome shotgun (WGS) entry which is preliminary data.</text>
</comment>
<sequence length="314" mass="35574">MKDDHNHLVAQSKEQRVISCMREIFIMRPEVMIAIDAYRRLLTLPRLSDNPCMSIIAKSGQGKSTIGSFMAKQSCAPNSDWPGKIIYLDLVRHSGNLDLTKLMLMEIGLQFSPNKKPLNRSYRDLATAERLIEENNVRGVVVDEAQLLYKGLSDLRREVNLASAKGFSGLNWGLNVCFMGDPDQLEALFRMDDTISSRFNLRTATLPLLKCNDAFIAFVKGFVELMPLRQKSIIDNSFCVKLLKLAEKTIISDYKKEVYSPLRSVVTILREASMIAIESGDEYINAKSLDRAYLVLQSKADTQAYLDRYTDLEE</sequence>
<dbReference type="EMBL" id="QLIN01000014">
    <property type="protein sequence ID" value="RAI64743.1"/>
    <property type="molecule type" value="Genomic_DNA"/>
</dbReference>
<dbReference type="SUPFAM" id="SSF52540">
    <property type="entry name" value="P-loop containing nucleoside triphosphate hydrolases"/>
    <property type="match status" value="1"/>
</dbReference>
<evidence type="ECO:0008006" key="3">
    <source>
        <dbReference type="Google" id="ProtNLM"/>
    </source>
</evidence>
<dbReference type="InterPro" id="IPR008868">
    <property type="entry name" value="TniB"/>
</dbReference>